<evidence type="ECO:0000256" key="2">
    <source>
        <dbReference type="ARBA" id="ARBA00022692"/>
    </source>
</evidence>
<sequence>MTAPTPSPYTSPSRPPGARAGGTLRALARRLELRSYGLVPEHFSAAEGCRAALAVALPLALAVALEEKILSWAVFAAFWTCLCDPSGPDRLHRRTLGAFALCGTLVTFVGALLAHALPGLPVLTGPALVFAIVLVSPFLAREGLFATLLGVVAVVAVGFPQAPALALVQALAFLAGATWAWLLINGIWRRDARKPLERAHLSVLLRLQDMAGELANLGGQTHRDAQWHSEHGQHRRAVRLAIERLRGLLNQFSPHDDIARQQRALEAGEQLFAALIALDQAFIDGRETAGERQRTARACRTALRAWQVAYRRASAGRVNEAQAVLDWTARRLGRHRAASTSALLRGCLRAFEQALALPLTAPVTQEAPPGNPSSRSVPLRRALRLTAALLVVYLVARGFDLGYPYWAALAVIVVLQGGSRVTWTRALERIAGTALGGAAAMGVVYLNGGDALSLSLLATLLAAIAIALRAVNYTLFVLFLTMLFVIVTEMLQPGSGIAWARILDNIVGSLAALLAVLALWPDLGVPLEERLRVGIAANRAYLGAVEDGEDAAEIETRRRAAGLASVEAELARHELGNLVRRARLSEDLGQAQLELRTIAGQAAMARLIQLGGEGPDD</sequence>
<evidence type="ECO:0000313" key="9">
    <source>
        <dbReference type="Proteomes" id="UP001162802"/>
    </source>
</evidence>
<feature type="compositionally biased region" description="Pro residues" evidence="5">
    <location>
        <begin position="1"/>
        <end position="15"/>
    </location>
</feature>
<keyword evidence="4 6" id="KW-0472">Membrane</keyword>
<comment type="caution">
    <text evidence="8">The sequence shown here is derived from an EMBL/GenBank/DDBJ whole genome shotgun (WGS) entry which is preliminary data.</text>
</comment>
<feature type="transmembrane region" description="Helical" evidence="6">
    <location>
        <begin position="120"/>
        <end position="139"/>
    </location>
</feature>
<feature type="transmembrane region" description="Helical" evidence="6">
    <location>
        <begin position="382"/>
        <end position="399"/>
    </location>
</feature>
<name>A0ABT0AGV3_9SPHN</name>
<evidence type="ECO:0000256" key="3">
    <source>
        <dbReference type="ARBA" id="ARBA00022989"/>
    </source>
</evidence>
<proteinExistence type="predicted"/>
<accession>A0ABT0AGV3</accession>
<feature type="transmembrane region" description="Helical" evidence="6">
    <location>
        <begin position="499"/>
        <end position="520"/>
    </location>
</feature>
<dbReference type="Proteomes" id="UP001162802">
    <property type="component" value="Unassembled WGS sequence"/>
</dbReference>
<dbReference type="Pfam" id="PF13515">
    <property type="entry name" value="FUSC_2"/>
    <property type="match status" value="1"/>
</dbReference>
<keyword evidence="3 6" id="KW-1133">Transmembrane helix</keyword>
<feature type="transmembrane region" description="Helical" evidence="6">
    <location>
        <begin position="430"/>
        <end position="448"/>
    </location>
</feature>
<feature type="domain" description="Integral membrane bound transporter" evidence="7">
    <location>
        <begin position="392"/>
        <end position="514"/>
    </location>
</feature>
<evidence type="ECO:0000256" key="1">
    <source>
        <dbReference type="ARBA" id="ARBA00004141"/>
    </source>
</evidence>
<reference evidence="8" key="1">
    <citation type="submission" date="2022-03" db="EMBL/GenBank/DDBJ databases">
        <title>Identification of a novel bacterium isolated from mangrove sediments.</title>
        <authorList>
            <person name="Pan X."/>
        </authorList>
    </citation>
    <scope>NUCLEOTIDE SEQUENCE</scope>
    <source>
        <strain evidence="8">B2637</strain>
    </source>
</reference>
<evidence type="ECO:0000259" key="7">
    <source>
        <dbReference type="Pfam" id="PF13515"/>
    </source>
</evidence>
<organism evidence="8 9">
    <name type="scientific">Novosphingobium mangrovi</name>
    <name type="common">ex Hu et al. 2023</name>
    <dbReference type="NCBI Taxonomy" id="2930094"/>
    <lineage>
        <taxon>Bacteria</taxon>
        <taxon>Pseudomonadati</taxon>
        <taxon>Pseudomonadota</taxon>
        <taxon>Alphaproteobacteria</taxon>
        <taxon>Sphingomonadales</taxon>
        <taxon>Sphingomonadaceae</taxon>
        <taxon>Novosphingobium</taxon>
    </lineage>
</organism>
<evidence type="ECO:0000256" key="4">
    <source>
        <dbReference type="ARBA" id="ARBA00023136"/>
    </source>
</evidence>
<feature type="transmembrane region" description="Helical" evidence="6">
    <location>
        <begin position="454"/>
        <end position="487"/>
    </location>
</feature>
<comment type="subcellular location">
    <subcellularLocation>
        <location evidence="1">Membrane</location>
        <topology evidence="1">Multi-pass membrane protein</topology>
    </subcellularLocation>
</comment>
<feature type="transmembrane region" description="Helical" evidence="6">
    <location>
        <begin position="144"/>
        <end position="162"/>
    </location>
</feature>
<feature type="transmembrane region" description="Helical" evidence="6">
    <location>
        <begin position="168"/>
        <end position="188"/>
    </location>
</feature>
<feature type="region of interest" description="Disordered" evidence="5">
    <location>
        <begin position="1"/>
        <end position="20"/>
    </location>
</feature>
<feature type="transmembrane region" description="Helical" evidence="6">
    <location>
        <begin position="96"/>
        <end position="114"/>
    </location>
</feature>
<evidence type="ECO:0000313" key="8">
    <source>
        <dbReference type="EMBL" id="MCJ1962440.1"/>
    </source>
</evidence>
<dbReference type="InterPro" id="IPR049453">
    <property type="entry name" value="Memb_transporter_dom"/>
</dbReference>
<keyword evidence="2 6" id="KW-0812">Transmembrane</keyword>
<evidence type="ECO:0000256" key="6">
    <source>
        <dbReference type="SAM" id="Phobius"/>
    </source>
</evidence>
<dbReference type="RefSeq" id="WP_243802390.1">
    <property type="nucleotide sequence ID" value="NZ_JALHAT010000041.1"/>
</dbReference>
<keyword evidence="9" id="KW-1185">Reference proteome</keyword>
<feature type="transmembrane region" description="Helical" evidence="6">
    <location>
        <begin position="405"/>
        <end position="423"/>
    </location>
</feature>
<evidence type="ECO:0000256" key="5">
    <source>
        <dbReference type="SAM" id="MobiDB-lite"/>
    </source>
</evidence>
<protein>
    <submittedName>
        <fullName evidence="8">FUSC family protein</fullName>
    </submittedName>
</protein>
<gene>
    <name evidence="8" type="ORF">MTR65_17230</name>
</gene>
<dbReference type="EMBL" id="JALHAT010000041">
    <property type="protein sequence ID" value="MCJ1962440.1"/>
    <property type="molecule type" value="Genomic_DNA"/>
</dbReference>